<dbReference type="GO" id="GO:0020037">
    <property type="term" value="F:heme binding"/>
    <property type="evidence" value="ECO:0007669"/>
    <property type="project" value="TreeGrafter"/>
</dbReference>
<feature type="transmembrane region" description="Helical" evidence="6">
    <location>
        <begin position="124"/>
        <end position="144"/>
    </location>
</feature>
<dbReference type="PANTHER" id="PTHR30485:SF2">
    <property type="entry name" value="BLL0597 PROTEIN"/>
    <property type="match status" value="1"/>
</dbReference>
<feature type="transmembrane region" description="Helical" evidence="6">
    <location>
        <begin position="164"/>
        <end position="184"/>
    </location>
</feature>
<evidence type="ECO:0000256" key="1">
    <source>
        <dbReference type="ARBA" id="ARBA00004651"/>
    </source>
</evidence>
<sequence length="202" mass="21679">MTIRSDAVVKAGGAMPPATATTADDRDAAAVQTVPVWDPFVRVFHWSLVGLFALAFATGDEIEWLHLTAGYAIAALVALRVAWGFVGPRHARFGDFVRPPREVWTHLRDAALLRAPRHLGHNPAGGAMVVALLAMLAGTAATGFMMTTDAFWSAQWVEDLHEAFAYATLGLIGLHVAGVAFASLEHGENLVRAMITGQKRAR</sequence>
<feature type="transmembrane region" description="Helical" evidence="6">
    <location>
        <begin position="64"/>
        <end position="83"/>
    </location>
</feature>
<keyword evidence="5 6" id="KW-0472">Membrane</keyword>
<reference evidence="8" key="1">
    <citation type="submission" date="2020-01" db="EMBL/GenBank/DDBJ databases">
        <authorList>
            <person name="Rat A."/>
        </authorList>
    </citation>
    <scope>NUCLEOTIDE SEQUENCE</scope>
    <source>
        <strain evidence="8">LMG 31228</strain>
    </source>
</reference>
<feature type="domain" description="Cytochrome b561 bacterial/Ni-hydrogenase" evidence="7">
    <location>
        <begin position="36"/>
        <end position="197"/>
    </location>
</feature>
<evidence type="ECO:0000256" key="2">
    <source>
        <dbReference type="ARBA" id="ARBA00022475"/>
    </source>
</evidence>
<dbReference type="EMBL" id="JAAEDL010000002">
    <property type="protein sequence ID" value="MBR0679477.1"/>
    <property type="molecule type" value="Genomic_DNA"/>
</dbReference>
<dbReference type="GO" id="GO:0009055">
    <property type="term" value="F:electron transfer activity"/>
    <property type="evidence" value="ECO:0007669"/>
    <property type="project" value="InterPro"/>
</dbReference>
<evidence type="ECO:0000259" key="7">
    <source>
        <dbReference type="Pfam" id="PF01292"/>
    </source>
</evidence>
<evidence type="ECO:0000313" key="8">
    <source>
        <dbReference type="EMBL" id="MBR0679477.1"/>
    </source>
</evidence>
<dbReference type="RefSeq" id="WP_246522799.1">
    <property type="nucleotide sequence ID" value="NZ_JAAEDL010000002.1"/>
</dbReference>
<dbReference type="SUPFAM" id="SSF81342">
    <property type="entry name" value="Transmembrane di-heme cytochromes"/>
    <property type="match status" value="1"/>
</dbReference>
<keyword evidence="2" id="KW-1003">Cell membrane</keyword>
<evidence type="ECO:0000256" key="3">
    <source>
        <dbReference type="ARBA" id="ARBA00022692"/>
    </source>
</evidence>
<protein>
    <submittedName>
        <fullName evidence="8">Cytochrome B</fullName>
    </submittedName>
</protein>
<dbReference type="Proteomes" id="UP001138709">
    <property type="component" value="Unassembled WGS sequence"/>
</dbReference>
<dbReference type="GO" id="GO:0022904">
    <property type="term" value="P:respiratory electron transport chain"/>
    <property type="evidence" value="ECO:0007669"/>
    <property type="project" value="InterPro"/>
</dbReference>
<keyword evidence="3 6" id="KW-0812">Transmembrane</keyword>
<reference evidence="8" key="2">
    <citation type="journal article" date="2021" name="Syst. Appl. Microbiol.">
        <title>Roseomonas hellenica sp. nov., isolated from roots of wild-growing Alkanna tinctoria.</title>
        <authorList>
            <person name="Rat A."/>
            <person name="Naranjo H.D."/>
            <person name="Lebbe L."/>
            <person name="Cnockaert M."/>
            <person name="Krigas N."/>
            <person name="Grigoriadou K."/>
            <person name="Maloupa E."/>
            <person name="Willems A."/>
        </authorList>
    </citation>
    <scope>NUCLEOTIDE SEQUENCE</scope>
    <source>
        <strain evidence="8">LMG 31228</strain>
    </source>
</reference>
<dbReference type="InterPro" id="IPR011577">
    <property type="entry name" value="Cyt_b561_bac/Ni-Hgenase"/>
</dbReference>
<dbReference type="Gene3D" id="1.20.950.20">
    <property type="entry name" value="Transmembrane di-heme cytochromes, Chain C"/>
    <property type="match status" value="1"/>
</dbReference>
<dbReference type="Pfam" id="PF01292">
    <property type="entry name" value="Ni_hydr_CYTB"/>
    <property type="match status" value="1"/>
</dbReference>
<evidence type="ECO:0000313" key="9">
    <source>
        <dbReference type="Proteomes" id="UP001138709"/>
    </source>
</evidence>
<evidence type="ECO:0000256" key="6">
    <source>
        <dbReference type="SAM" id="Phobius"/>
    </source>
</evidence>
<accession>A0A9X9X6Z1</accession>
<dbReference type="AlphaFoldDB" id="A0A9X9X6Z1"/>
<evidence type="ECO:0000256" key="4">
    <source>
        <dbReference type="ARBA" id="ARBA00022989"/>
    </source>
</evidence>
<gene>
    <name evidence="8" type="ORF">GXW74_03190</name>
</gene>
<comment type="caution">
    <text evidence="8">The sequence shown here is derived from an EMBL/GenBank/DDBJ whole genome shotgun (WGS) entry which is preliminary data.</text>
</comment>
<evidence type="ECO:0000256" key="5">
    <source>
        <dbReference type="ARBA" id="ARBA00023136"/>
    </source>
</evidence>
<dbReference type="PANTHER" id="PTHR30485">
    <property type="entry name" value="NI/FE-HYDROGENASE 1 B-TYPE CYTOCHROME SUBUNIT"/>
    <property type="match status" value="1"/>
</dbReference>
<proteinExistence type="predicted"/>
<feature type="transmembrane region" description="Helical" evidence="6">
    <location>
        <begin position="40"/>
        <end position="58"/>
    </location>
</feature>
<dbReference type="GO" id="GO:0005886">
    <property type="term" value="C:plasma membrane"/>
    <property type="evidence" value="ECO:0007669"/>
    <property type="project" value="UniProtKB-SubCell"/>
</dbReference>
<dbReference type="InterPro" id="IPR016174">
    <property type="entry name" value="Di-haem_cyt_TM"/>
</dbReference>
<dbReference type="InterPro" id="IPR051542">
    <property type="entry name" value="Hydrogenase_cytochrome"/>
</dbReference>
<comment type="subcellular location">
    <subcellularLocation>
        <location evidence="1">Cell membrane</location>
        <topology evidence="1">Multi-pass membrane protein</topology>
    </subcellularLocation>
</comment>
<name>A0A9X9X6Z1_9PROT</name>
<organism evidence="8 9">
    <name type="scientific">Neoroseomonas eburnea</name>
    <dbReference type="NCBI Taxonomy" id="1346889"/>
    <lineage>
        <taxon>Bacteria</taxon>
        <taxon>Pseudomonadati</taxon>
        <taxon>Pseudomonadota</taxon>
        <taxon>Alphaproteobacteria</taxon>
        <taxon>Acetobacterales</taxon>
        <taxon>Acetobacteraceae</taxon>
        <taxon>Neoroseomonas</taxon>
    </lineage>
</organism>
<keyword evidence="9" id="KW-1185">Reference proteome</keyword>
<keyword evidence="4 6" id="KW-1133">Transmembrane helix</keyword>